<name>A0ABV9QV18_9GAMM</name>
<accession>A0ABV9QV18</accession>
<dbReference type="Proteomes" id="UP001595886">
    <property type="component" value="Unassembled WGS sequence"/>
</dbReference>
<dbReference type="EMBL" id="JBHSHD010000010">
    <property type="protein sequence ID" value="MFC4821208.1"/>
    <property type="molecule type" value="Genomic_DNA"/>
</dbReference>
<evidence type="ECO:0000256" key="1">
    <source>
        <dbReference type="SAM" id="MobiDB-lite"/>
    </source>
</evidence>
<organism evidence="3 4">
    <name type="scientific">Dokdonella ginsengisoli</name>
    <dbReference type="NCBI Taxonomy" id="363846"/>
    <lineage>
        <taxon>Bacteria</taxon>
        <taxon>Pseudomonadati</taxon>
        <taxon>Pseudomonadota</taxon>
        <taxon>Gammaproteobacteria</taxon>
        <taxon>Lysobacterales</taxon>
        <taxon>Rhodanobacteraceae</taxon>
        <taxon>Dokdonella</taxon>
    </lineage>
</organism>
<comment type="caution">
    <text evidence="3">The sequence shown here is derived from an EMBL/GenBank/DDBJ whole genome shotgun (WGS) entry which is preliminary data.</text>
</comment>
<keyword evidence="2" id="KW-0732">Signal</keyword>
<protein>
    <submittedName>
        <fullName evidence="3">Uncharacterized protein</fullName>
    </submittedName>
</protein>
<evidence type="ECO:0000256" key="2">
    <source>
        <dbReference type="SAM" id="SignalP"/>
    </source>
</evidence>
<feature type="region of interest" description="Disordered" evidence="1">
    <location>
        <begin position="101"/>
        <end position="136"/>
    </location>
</feature>
<gene>
    <name evidence="3" type="ORF">ACFO6Q_12800</name>
</gene>
<evidence type="ECO:0000313" key="4">
    <source>
        <dbReference type="Proteomes" id="UP001595886"/>
    </source>
</evidence>
<feature type="signal peptide" evidence="2">
    <location>
        <begin position="1"/>
        <end position="22"/>
    </location>
</feature>
<sequence>MKSLVRGLVLAAGMVVAAGAYARSDVRDGNAMVQPVKSDRYSIDGSTMGKAELFGYISDLKDREELTGIVLKKGGSDEQRKSIGSIARTLQLKAFEQVDGELKPIDQPAAAPAPPPIENKPEAAPAAEATPAPPAH</sequence>
<proteinExistence type="predicted"/>
<reference evidence="4" key="1">
    <citation type="journal article" date="2019" name="Int. J. Syst. Evol. Microbiol.">
        <title>The Global Catalogue of Microorganisms (GCM) 10K type strain sequencing project: providing services to taxonomists for standard genome sequencing and annotation.</title>
        <authorList>
            <consortium name="The Broad Institute Genomics Platform"/>
            <consortium name="The Broad Institute Genome Sequencing Center for Infectious Disease"/>
            <person name="Wu L."/>
            <person name="Ma J."/>
        </authorList>
    </citation>
    <scope>NUCLEOTIDE SEQUENCE [LARGE SCALE GENOMIC DNA]</scope>
    <source>
        <strain evidence="4">CCUG 30340</strain>
    </source>
</reference>
<feature type="chain" id="PRO_5045181001" evidence="2">
    <location>
        <begin position="23"/>
        <end position="136"/>
    </location>
</feature>
<evidence type="ECO:0000313" key="3">
    <source>
        <dbReference type="EMBL" id="MFC4821208.1"/>
    </source>
</evidence>
<keyword evidence="4" id="KW-1185">Reference proteome</keyword>